<dbReference type="SUPFAM" id="SSF52540">
    <property type="entry name" value="P-loop containing nucleoside triphosphate hydrolases"/>
    <property type="match status" value="1"/>
</dbReference>
<accession>A0AAD9MN71</accession>
<gene>
    <name evidence="9" type="ORF">NP493_5868g00003</name>
</gene>
<evidence type="ECO:0000256" key="4">
    <source>
        <dbReference type="ARBA" id="ARBA00022840"/>
    </source>
</evidence>
<dbReference type="Pfam" id="PF00063">
    <property type="entry name" value="Myosin_head"/>
    <property type="match status" value="1"/>
</dbReference>
<dbReference type="AlphaFoldDB" id="A0AAD9MN71"/>
<dbReference type="GO" id="GO:0003779">
    <property type="term" value="F:actin binding"/>
    <property type="evidence" value="ECO:0007669"/>
    <property type="project" value="UniProtKB-KW"/>
</dbReference>
<dbReference type="InterPro" id="IPR001609">
    <property type="entry name" value="Myosin_head_motor_dom-like"/>
</dbReference>
<evidence type="ECO:0000256" key="7">
    <source>
        <dbReference type="PROSITE-ProRule" id="PRU00782"/>
    </source>
</evidence>
<dbReference type="Gene3D" id="3.40.850.10">
    <property type="entry name" value="Kinesin motor domain"/>
    <property type="match status" value="1"/>
</dbReference>
<evidence type="ECO:0000259" key="8">
    <source>
        <dbReference type="PROSITE" id="PS51456"/>
    </source>
</evidence>
<keyword evidence="2" id="KW-0963">Cytoplasm</keyword>
<keyword evidence="3" id="KW-0547">Nucleotide-binding</keyword>
<keyword evidence="10" id="KW-1185">Reference proteome</keyword>
<evidence type="ECO:0000256" key="6">
    <source>
        <dbReference type="ARBA" id="ARBA00023175"/>
    </source>
</evidence>
<dbReference type="PANTHER" id="PTHR46049:SF5">
    <property type="entry name" value="PLECKSTRIN HOMOLOGY DOMAIN-CONTAINING FAMILY H MEMBER 3"/>
    <property type="match status" value="1"/>
</dbReference>
<sequence>MISQMFKDLQDAGAMRTMNKTSGLYVTVKSRTPTVAASFHESLNKLIDKVFRCTPWFVRCIKPNVEKAPMYFDEQVVLAQLRYTGMLETIRIRKLGYPIRVRFHTFADR</sequence>
<reference evidence="9" key="1">
    <citation type="journal article" date="2023" name="Mol. Biol. Evol.">
        <title>Third-Generation Sequencing Reveals the Adaptive Role of the Epigenome in Three Deep-Sea Polychaetes.</title>
        <authorList>
            <person name="Perez M."/>
            <person name="Aroh O."/>
            <person name="Sun Y."/>
            <person name="Lan Y."/>
            <person name="Juniper S.K."/>
            <person name="Young C.R."/>
            <person name="Angers B."/>
            <person name="Qian P.Y."/>
        </authorList>
    </citation>
    <scope>NUCLEOTIDE SEQUENCE</scope>
    <source>
        <strain evidence="9">R07B-5</strain>
    </source>
</reference>
<comment type="caution">
    <text evidence="7">Lacks conserved residue(s) required for the propagation of feature annotation.</text>
</comment>
<keyword evidence="4" id="KW-0067">ATP-binding</keyword>
<evidence type="ECO:0000313" key="10">
    <source>
        <dbReference type="Proteomes" id="UP001209878"/>
    </source>
</evidence>
<comment type="similarity">
    <text evidence="7">Belongs to the TRAFAC class myosin-kinesin ATPase superfamily. Myosin family.</text>
</comment>
<dbReference type="PROSITE" id="PS51456">
    <property type="entry name" value="MYOSIN_MOTOR"/>
    <property type="match status" value="1"/>
</dbReference>
<comment type="caution">
    <text evidence="9">The sequence shown here is derived from an EMBL/GenBank/DDBJ whole genome shotgun (WGS) entry which is preliminary data.</text>
</comment>
<dbReference type="GO" id="GO:0003774">
    <property type="term" value="F:cytoskeletal motor activity"/>
    <property type="evidence" value="ECO:0007669"/>
    <property type="project" value="InterPro"/>
</dbReference>
<organism evidence="9 10">
    <name type="scientific">Ridgeia piscesae</name>
    <name type="common">Tubeworm</name>
    <dbReference type="NCBI Taxonomy" id="27915"/>
    <lineage>
        <taxon>Eukaryota</taxon>
        <taxon>Metazoa</taxon>
        <taxon>Spiralia</taxon>
        <taxon>Lophotrochozoa</taxon>
        <taxon>Annelida</taxon>
        <taxon>Polychaeta</taxon>
        <taxon>Sedentaria</taxon>
        <taxon>Canalipalpata</taxon>
        <taxon>Sabellida</taxon>
        <taxon>Siboglinidae</taxon>
        <taxon>Ridgeia</taxon>
    </lineage>
</organism>
<dbReference type="EMBL" id="JAODUO010005885">
    <property type="protein sequence ID" value="KAK2140227.1"/>
    <property type="molecule type" value="Genomic_DNA"/>
</dbReference>
<dbReference type="Proteomes" id="UP001209878">
    <property type="component" value="Unassembled WGS sequence"/>
</dbReference>
<evidence type="ECO:0000313" key="9">
    <source>
        <dbReference type="EMBL" id="KAK2140227.1"/>
    </source>
</evidence>
<keyword evidence="6" id="KW-0505">Motor protein</keyword>
<evidence type="ECO:0000256" key="5">
    <source>
        <dbReference type="ARBA" id="ARBA00023123"/>
    </source>
</evidence>
<evidence type="ECO:0000256" key="3">
    <source>
        <dbReference type="ARBA" id="ARBA00022741"/>
    </source>
</evidence>
<dbReference type="PANTHER" id="PTHR46049">
    <property type="entry name" value="AGAP003327-PA"/>
    <property type="match status" value="1"/>
</dbReference>
<dbReference type="InterPro" id="IPR051724">
    <property type="entry name" value="Actin_motor_Myosin"/>
</dbReference>
<dbReference type="FunFam" id="3.40.850.10:FF:000008">
    <property type="entry name" value="Putative unconventional myosin-IXa"/>
    <property type="match status" value="1"/>
</dbReference>
<feature type="domain" description="Myosin motor" evidence="8">
    <location>
        <begin position="1"/>
        <end position="109"/>
    </location>
</feature>
<dbReference type="GO" id="GO:0005524">
    <property type="term" value="F:ATP binding"/>
    <property type="evidence" value="ECO:0007669"/>
    <property type="project" value="UniProtKB-KW"/>
</dbReference>
<dbReference type="GO" id="GO:0005737">
    <property type="term" value="C:cytoplasm"/>
    <property type="evidence" value="ECO:0007669"/>
    <property type="project" value="UniProtKB-SubCell"/>
</dbReference>
<protein>
    <recommendedName>
        <fullName evidence="8">Myosin motor domain-containing protein</fullName>
    </recommendedName>
</protein>
<evidence type="ECO:0000256" key="2">
    <source>
        <dbReference type="ARBA" id="ARBA00022490"/>
    </source>
</evidence>
<keyword evidence="5 7" id="KW-0518">Myosin</keyword>
<dbReference type="InterPro" id="IPR036961">
    <property type="entry name" value="Kinesin_motor_dom_sf"/>
</dbReference>
<feature type="region of interest" description="Actin-binding" evidence="7">
    <location>
        <begin position="43"/>
        <end position="65"/>
    </location>
</feature>
<comment type="subcellular location">
    <subcellularLocation>
        <location evidence="1">Cytoplasm</location>
    </subcellularLocation>
</comment>
<dbReference type="InterPro" id="IPR027417">
    <property type="entry name" value="P-loop_NTPase"/>
</dbReference>
<keyword evidence="7" id="KW-0009">Actin-binding</keyword>
<proteinExistence type="inferred from homology"/>
<name>A0AAD9MN71_RIDPI</name>
<evidence type="ECO:0000256" key="1">
    <source>
        <dbReference type="ARBA" id="ARBA00004496"/>
    </source>
</evidence>
<dbReference type="GO" id="GO:0016459">
    <property type="term" value="C:myosin complex"/>
    <property type="evidence" value="ECO:0007669"/>
    <property type="project" value="UniProtKB-KW"/>
</dbReference>